<evidence type="ECO:0000313" key="6">
    <source>
        <dbReference type="Proteomes" id="UP001303115"/>
    </source>
</evidence>
<dbReference type="Pfam" id="PF00596">
    <property type="entry name" value="Aldolase_II"/>
    <property type="match status" value="1"/>
</dbReference>
<evidence type="ECO:0000256" key="3">
    <source>
        <dbReference type="SAM" id="MobiDB-lite"/>
    </source>
</evidence>
<keyword evidence="1" id="KW-0479">Metal-binding</keyword>
<proteinExistence type="predicted"/>
<dbReference type="Gene3D" id="3.40.225.10">
    <property type="entry name" value="Class II aldolase/adducin N-terminal domain"/>
    <property type="match status" value="1"/>
</dbReference>
<evidence type="ECO:0000259" key="4">
    <source>
        <dbReference type="SMART" id="SM01007"/>
    </source>
</evidence>
<dbReference type="GO" id="GO:0019323">
    <property type="term" value="P:pentose catabolic process"/>
    <property type="evidence" value="ECO:0007669"/>
    <property type="project" value="TreeGrafter"/>
</dbReference>
<dbReference type="AlphaFoldDB" id="A0AAN6SQI1"/>
<sequence>MVSTNITALLATYINALHILHYHGVLDGFGHLSVRNPNNPPTFFIMHSMAPALVSGLDDIGEYRVSDATPVDPGTEDAPLEVYIHSEILKRYPDVNVVLHGHPDELISYGISDVPLKTVIHMAPFLGKKVPVFDITKYYRPNDTQDFLVRNQRLGAALAAEFDSPASCGPGNGTQDRNGNYHDKQHDDYNGDRDYCDDEDHGGDHRTDQNDDHDRNHHSYPHHNLVLMQSHGFTAVATTIEIATYEGIYAVTNAKVQSGALNIQHAYTGKAARGGNGIAYLNQRQIRDSWATEIEVAERTWDLWVREVKVDPLYVNELDPGKY</sequence>
<dbReference type="PANTHER" id="PTHR22789:SF0">
    <property type="entry name" value="3-OXO-TETRONATE 4-PHOSPHATE DECARBOXYLASE-RELATED"/>
    <property type="match status" value="1"/>
</dbReference>
<dbReference type="InterPro" id="IPR050197">
    <property type="entry name" value="Aldolase_class_II_sugar_metab"/>
</dbReference>
<protein>
    <recommendedName>
        <fullName evidence="4">Class II aldolase/adducin N-terminal domain-containing protein</fullName>
    </recommendedName>
</protein>
<feature type="region of interest" description="Disordered" evidence="3">
    <location>
        <begin position="162"/>
        <end position="220"/>
    </location>
</feature>
<feature type="compositionally biased region" description="Basic and acidic residues" evidence="3">
    <location>
        <begin position="179"/>
        <end position="194"/>
    </location>
</feature>
<dbReference type="SUPFAM" id="SSF53639">
    <property type="entry name" value="AraD/HMP-PK domain-like"/>
    <property type="match status" value="1"/>
</dbReference>
<dbReference type="GO" id="GO:0005829">
    <property type="term" value="C:cytosol"/>
    <property type="evidence" value="ECO:0007669"/>
    <property type="project" value="TreeGrafter"/>
</dbReference>
<dbReference type="InterPro" id="IPR001303">
    <property type="entry name" value="Aldolase_II/adducin_N"/>
</dbReference>
<dbReference type="SMART" id="SM01007">
    <property type="entry name" value="Aldolase_II"/>
    <property type="match status" value="1"/>
</dbReference>
<accession>A0AAN6SQI1</accession>
<comment type="caution">
    <text evidence="5">The sequence shown here is derived from an EMBL/GenBank/DDBJ whole genome shotgun (WGS) entry which is preliminary data.</text>
</comment>
<feature type="domain" description="Class II aldolase/adducin N-terminal" evidence="4">
    <location>
        <begin position="11"/>
        <end position="258"/>
    </location>
</feature>
<dbReference type="InterPro" id="IPR036409">
    <property type="entry name" value="Aldolase_II/adducin_N_sf"/>
</dbReference>
<keyword evidence="2" id="KW-0456">Lyase</keyword>
<gene>
    <name evidence="5" type="ORF">C8A01DRAFT_37666</name>
</gene>
<dbReference type="GO" id="GO:0016832">
    <property type="term" value="F:aldehyde-lyase activity"/>
    <property type="evidence" value="ECO:0007669"/>
    <property type="project" value="TreeGrafter"/>
</dbReference>
<keyword evidence="6" id="KW-1185">Reference proteome</keyword>
<evidence type="ECO:0000256" key="2">
    <source>
        <dbReference type="ARBA" id="ARBA00023239"/>
    </source>
</evidence>
<organism evidence="5 6">
    <name type="scientific">Parachaetomium inaequale</name>
    <dbReference type="NCBI Taxonomy" id="2588326"/>
    <lineage>
        <taxon>Eukaryota</taxon>
        <taxon>Fungi</taxon>
        <taxon>Dikarya</taxon>
        <taxon>Ascomycota</taxon>
        <taxon>Pezizomycotina</taxon>
        <taxon>Sordariomycetes</taxon>
        <taxon>Sordariomycetidae</taxon>
        <taxon>Sordariales</taxon>
        <taxon>Chaetomiaceae</taxon>
        <taxon>Parachaetomium</taxon>
    </lineage>
</organism>
<dbReference type="PANTHER" id="PTHR22789">
    <property type="entry name" value="FUCULOSE PHOSPHATE ALDOLASE"/>
    <property type="match status" value="1"/>
</dbReference>
<feature type="compositionally biased region" description="Basic and acidic residues" evidence="3">
    <location>
        <begin position="202"/>
        <end position="217"/>
    </location>
</feature>
<evidence type="ECO:0000256" key="1">
    <source>
        <dbReference type="ARBA" id="ARBA00022723"/>
    </source>
</evidence>
<dbReference type="Proteomes" id="UP001303115">
    <property type="component" value="Unassembled WGS sequence"/>
</dbReference>
<name>A0AAN6SQI1_9PEZI</name>
<dbReference type="EMBL" id="MU854430">
    <property type="protein sequence ID" value="KAK4038421.1"/>
    <property type="molecule type" value="Genomic_DNA"/>
</dbReference>
<dbReference type="GO" id="GO:0046872">
    <property type="term" value="F:metal ion binding"/>
    <property type="evidence" value="ECO:0007669"/>
    <property type="project" value="UniProtKB-KW"/>
</dbReference>
<evidence type="ECO:0000313" key="5">
    <source>
        <dbReference type="EMBL" id="KAK4038421.1"/>
    </source>
</evidence>
<reference evidence="6" key="1">
    <citation type="journal article" date="2023" name="Mol. Phylogenet. Evol.">
        <title>Genome-scale phylogeny and comparative genomics of the fungal order Sordariales.</title>
        <authorList>
            <person name="Hensen N."/>
            <person name="Bonometti L."/>
            <person name="Westerberg I."/>
            <person name="Brannstrom I.O."/>
            <person name="Guillou S."/>
            <person name="Cros-Aarteil S."/>
            <person name="Calhoun S."/>
            <person name="Haridas S."/>
            <person name="Kuo A."/>
            <person name="Mondo S."/>
            <person name="Pangilinan J."/>
            <person name="Riley R."/>
            <person name="LaButti K."/>
            <person name="Andreopoulos B."/>
            <person name="Lipzen A."/>
            <person name="Chen C."/>
            <person name="Yan M."/>
            <person name="Daum C."/>
            <person name="Ng V."/>
            <person name="Clum A."/>
            <person name="Steindorff A."/>
            <person name="Ohm R.A."/>
            <person name="Martin F."/>
            <person name="Silar P."/>
            <person name="Natvig D.O."/>
            <person name="Lalanne C."/>
            <person name="Gautier V."/>
            <person name="Ament-Velasquez S.L."/>
            <person name="Kruys A."/>
            <person name="Hutchinson M.I."/>
            <person name="Powell A.J."/>
            <person name="Barry K."/>
            <person name="Miller A.N."/>
            <person name="Grigoriev I.V."/>
            <person name="Debuchy R."/>
            <person name="Gladieux P."/>
            <person name="Hiltunen Thoren M."/>
            <person name="Johannesson H."/>
        </authorList>
    </citation>
    <scope>NUCLEOTIDE SEQUENCE [LARGE SCALE GENOMIC DNA]</scope>
    <source>
        <strain evidence="6">CBS 284.82</strain>
    </source>
</reference>